<dbReference type="PANTHER" id="PTHR22916">
    <property type="entry name" value="GLYCOSYLTRANSFERASE"/>
    <property type="match status" value="1"/>
</dbReference>
<dbReference type="InterPro" id="IPR001173">
    <property type="entry name" value="Glyco_trans_2-like"/>
</dbReference>
<dbReference type="Gene3D" id="3.90.550.10">
    <property type="entry name" value="Spore Coat Polysaccharide Biosynthesis Protein SpsA, Chain A"/>
    <property type="match status" value="1"/>
</dbReference>
<dbReference type="PANTHER" id="PTHR22916:SF3">
    <property type="entry name" value="UDP-GLCNAC:BETAGAL BETA-1,3-N-ACETYLGLUCOSAMINYLTRANSFERASE-LIKE PROTEIN 1"/>
    <property type="match status" value="1"/>
</dbReference>
<dbReference type="SUPFAM" id="SSF53448">
    <property type="entry name" value="Nucleotide-diphospho-sugar transferases"/>
    <property type="match status" value="1"/>
</dbReference>
<reference evidence="2" key="1">
    <citation type="journal article" date="2020" name="Nature">
        <title>Giant virus diversity and host interactions through global metagenomics.</title>
        <authorList>
            <person name="Schulz F."/>
            <person name="Roux S."/>
            <person name="Paez-Espino D."/>
            <person name="Jungbluth S."/>
            <person name="Walsh D.A."/>
            <person name="Denef V.J."/>
            <person name="McMahon K.D."/>
            <person name="Konstantinidis K.T."/>
            <person name="Eloe-Fadrosh E.A."/>
            <person name="Kyrpides N.C."/>
            <person name="Woyke T."/>
        </authorList>
    </citation>
    <scope>NUCLEOTIDE SEQUENCE</scope>
    <source>
        <strain evidence="2">GVMAG-S-1101178-73</strain>
    </source>
</reference>
<dbReference type="InterPro" id="IPR029044">
    <property type="entry name" value="Nucleotide-diphossugar_trans"/>
</dbReference>
<sequence>MEEEKQEQELISVIIPSFNRFRFLKNCIQSIKMQTYKNIEIIVINDGSSEKEYYNSSFWEKNGIKIIHLDTNSKEIFGYPCVGYVRNAGVLASNSKSANDANSANATKYYAFIDDDDTFLKNNKLELQIAAMKRTGCKMSCTEALFGYGEYDSSKSYKKYNAEAHIDILKNVYKDTTFLGDDGEFPEIWTKEFLAIHNCVICSSVVIERSLLNNINNMRHLSIAAIIPEDYDCWLRATEYTNCVYIKEPCVYYDGGHGYGLNR</sequence>
<dbReference type="CDD" id="cd00761">
    <property type="entry name" value="Glyco_tranf_GTA_type"/>
    <property type="match status" value="1"/>
</dbReference>
<accession>A0A6C0KBR2</accession>
<organism evidence="2">
    <name type="scientific">viral metagenome</name>
    <dbReference type="NCBI Taxonomy" id="1070528"/>
    <lineage>
        <taxon>unclassified sequences</taxon>
        <taxon>metagenomes</taxon>
        <taxon>organismal metagenomes</taxon>
    </lineage>
</organism>
<proteinExistence type="predicted"/>
<dbReference type="EMBL" id="MN740823">
    <property type="protein sequence ID" value="QHU13624.1"/>
    <property type="molecule type" value="Genomic_DNA"/>
</dbReference>
<name>A0A6C0KBR2_9ZZZZ</name>
<feature type="domain" description="Glycosyltransferase 2-like" evidence="1">
    <location>
        <begin position="12"/>
        <end position="160"/>
    </location>
</feature>
<dbReference type="Pfam" id="PF00535">
    <property type="entry name" value="Glycos_transf_2"/>
    <property type="match status" value="1"/>
</dbReference>
<dbReference type="GO" id="GO:0016758">
    <property type="term" value="F:hexosyltransferase activity"/>
    <property type="evidence" value="ECO:0007669"/>
    <property type="project" value="UniProtKB-ARBA"/>
</dbReference>
<dbReference type="AlphaFoldDB" id="A0A6C0KBR2"/>
<protein>
    <recommendedName>
        <fullName evidence="1">Glycosyltransferase 2-like domain-containing protein</fullName>
    </recommendedName>
</protein>
<evidence type="ECO:0000313" key="2">
    <source>
        <dbReference type="EMBL" id="QHU13624.1"/>
    </source>
</evidence>
<evidence type="ECO:0000259" key="1">
    <source>
        <dbReference type="Pfam" id="PF00535"/>
    </source>
</evidence>